<dbReference type="RefSeq" id="WP_065611686.1">
    <property type="nucleotide sequence ID" value="NZ_CAWMPN010000015.1"/>
</dbReference>
<accession>A0A1B9NWA3</accession>
<dbReference type="CDD" id="cd20746">
    <property type="entry name" value="FIX_Ntox15_NUC_DUF4112_RhsA-like"/>
    <property type="match status" value="1"/>
</dbReference>
<proteinExistence type="predicted"/>
<feature type="compositionally biased region" description="Basic and acidic residues" evidence="1">
    <location>
        <begin position="466"/>
        <end position="476"/>
    </location>
</feature>
<evidence type="ECO:0000313" key="3">
    <source>
        <dbReference type="Proteomes" id="UP000093523"/>
    </source>
</evidence>
<reference evidence="2 3" key="1">
    <citation type="submission" date="2016-06" db="EMBL/GenBank/DDBJ databases">
        <authorList>
            <person name="Kjaerup R.B."/>
            <person name="Dalgaard T.S."/>
            <person name="Juul-Madsen H.R."/>
        </authorList>
    </citation>
    <scope>NUCLEOTIDE SEQUENCE [LARGE SCALE GENOMIC DNA]</scope>
    <source>
        <strain evidence="2 3">1S159</strain>
    </source>
</reference>
<sequence>MGVTVAANGLSVIHQGSGGEANATLPDVCLTKVGKPIVPIPYGNNAKAADLAKGTTTITMDGGNPVGIKGSTFSKSTGDAGGDKKGVASGTIEAEAEFISASPTVKFEGKGVCRLSDQMTMNKANTMCLGGAQNPSVSVTAEEEGTYTVDLFLSYSDGDPVQGASYTLTDQTGAVFDGGLGQNGRASISGVAPGEFTIEYGEDTREFTPNNPDKKNPNYNQNATAQMIIDETKRGETGFWENPWKKMAGGTSWVWGVILGDFNDDATVEQILASTVITMLPVVDQAADVRDMVANTMTLLSEEERDKPENWLALSLTLIGCIPVFGSAVKGTCKVALKSGKATSKDDLLAIMRAMGKGDPEKFLRTLNWVDYAKQASQIISDVLQPCIQVVTELASYANRMGADELSNYFLKLADEFNIIDKVVPNKLQEAMSEFDDLFKRILGQADHVYPAKTKHNTGKSSQSGRSDDKMSEKKDKKPVHCKICRRITGTKKNQCSEALKMK</sequence>
<evidence type="ECO:0000256" key="1">
    <source>
        <dbReference type="SAM" id="MobiDB-lite"/>
    </source>
</evidence>
<dbReference type="Proteomes" id="UP000093523">
    <property type="component" value="Unassembled WGS sequence"/>
</dbReference>
<dbReference type="Pfam" id="PF13665">
    <property type="entry name" value="Tox-PAAR-like"/>
    <property type="match status" value="1"/>
</dbReference>
<dbReference type="OrthoDB" id="272411at2"/>
<evidence type="ECO:0000313" key="2">
    <source>
        <dbReference type="EMBL" id="OCH19488.1"/>
    </source>
</evidence>
<organism evidence="2 3">
    <name type="scientific">Aliivibrio logei</name>
    <name type="common">Vibrio logei</name>
    <dbReference type="NCBI Taxonomy" id="688"/>
    <lineage>
        <taxon>Bacteria</taxon>
        <taxon>Pseudomonadati</taxon>
        <taxon>Pseudomonadota</taxon>
        <taxon>Gammaproteobacteria</taxon>
        <taxon>Vibrionales</taxon>
        <taxon>Vibrionaceae</taxon>
        <taxon>Aliivibrio</taxon>
    </lineage>
</organism>
<dbReference type="AlphaFoldDB" id="A0A1B9NWA3"/>
<dbReference type="EMBL" id="MAJU01000015">
    <property type="protein sequence ID" value="OCH19488.1"/>
    <property type="molecule type" value="Genomic_DNA"/>
</dbReference>
<dbReference type="InterPro" id="IPR049802">
    <property type="entry name" value="RhsC-like_FIX"/>
</dbReference>
<name>A0A1B9NWA3_ALILO</name>
<comment type="caution">
    <text evidence="2">The sequence shown here is derived from an EMBL/GenBank/DDBJ whole genome shotgun (WGS) entry which is preliminary data.</text>
</comment>
<dbReference type="CDD" id="cd14740">
    <property type="entry name" value="PAAR_4"/>
    <property type="match status" value="1"/>
</dbReference>
<protein>
    <submittedName>
        <fullName evidence="2">Uncharacterized protein</fullName>
    </submittedName>
</protein>
<dbReference type="STRING" id="688.A6E04_15775"/>
<feature type="region of interest" description="Disordered" evidence="1">
    <location>
        <begin position="450"/>
        <end position="480"/>
    </location>
</feature>
<gene>
    <name evidence="2" type="ORF">A6E04_15775</name>
</gene>